<protein>
    <submittedName>
        <fullName evidence="2">Uncharacterized protein</fullName>
    </submittedName>
</protein>
<dbReference type="AlphaFoldDB" id="A0A0C3PM22"/>
<keyword evidence="3" id="KW-1185">Reference proteome</keyword>
<feature type="region of interest" description="Disordered" evidence="1">
    <location>
        <begin position="176"/>
        <end position="261"/>
    </location>
</feature>
<feature type="region of interest" description="Disordered" evidence="1">
    <location>
        <begin position="80"/>
        <end position="105"/>
    </location>
</feature>
<evidence type="ECO:0000256" key="1">
    <source>
        <dbReference type="SAM" id="MobiDB-lite"/>
    </source>
</evidence>
<name>A0A0C3PM22_9AGAM</name>
<sequence>MVLDREKMHIICWVIPKRFKSAGIHATKNSAYAAIRNNPGEVVKCDNLMDALTISGVDTRELPAWARRIYIDADLPGEDESWPWPQGEPHGSHKEGIYTPAATPPSQPAVVDWQAPFPPVVEAPRLPYFVPLPAAVVYSQDQSNASKPVNENDDIDYFADDDETIDLINKLFTEFNFTDPDPRTDGNRRGFQPLPSKAQSVHPSCSHAQSPKVSIAPVVNKVKSDTGLGEGGRSTAQDSGPPHNQSYSKSKGKASGNCSSS</sequence>
<gene>
    <name evidence="2" type="ORF">M407DRAFT_35104</name>
</gene>
<dbReference type="HOGENOM" id="CLU_1066302_0_0_1"/>
<proteinExistence type="predicted"/>
<reference evidence="2 3" key="1">
    <citation type="submission" date="2014-04" db="EMBL/GenBank/DDBJ databases">
        <authorList>
            <consortium name="DOE Joint Genome Institute"/>
            <person name="Kuo A."/>
            <person name="Girlanda M."/>
            <person name="Perotto S."/>
            <person name="Kohler A."/>
            <person name="Nagy L.G."/>
            <person name="Floudas D."/>
            <person name="Copeland A."/>
            <person name="Barry K.W."/>
            <person name="Cichocki N."/>
            <person name="Veneault-Fourrey C."/>
            <person name="LaButti K."/>
            <person name="Lindquist E.A."/>
            <person name="Lipzen A."/>
            <person name="Lundell T."/>
            <person name="Morin E."/>
            <person name="Murat C."/>
            <person name="Sun H."/>
            <person name="Tunlid A."/>
            <person name="Henrissat B."/>
            <person name="Grigoriev I.V."/>
            <person name="Hibbett D.S."/>
            <person name="Martin F."/>
            <person name="Nordberg H.P."/>
            <person name="Cantor M.N."/>
            <person name="Hua S.X."/>
        </authorList>
    </citation>
    <scope>NUCLEOTIDE SEQUENCE [LARGE SCALE GENOMIC DNA]</scope>
    <source>
        <strain evidence="2 3">MUT 4182</strain>
    </source>
</reference>
<evidence type="ECO:0000313" key="2">
    <source>
        <dbReference type="EMBL" id="KIO15345.1"/>
    </source>
</evidence>
<feature type="compositionally biased region" description="Polar residues" evidence="1">
    <location>
        <begin position="197"/>
        <end position="212"/>
    </location>
</feature>
<organism evidence="2 3">
    <name type="scientific">Tulasnella calospora MUT 4182</name>
    <dbReference type="NCBI Taxonomy" id="1051891"/>
    <lineage>
        <taxon>Eukaryota</taxon>
        <taxon>Fungi</taxon>
        <taxon>Dikarya</taxon>
        <taxon>Basidiomycota</taxon>
        <taxon>Agaricomycotina</taxon>
        <taxon>Agaricomycetes</taxon>
        <taxon>Cantharellales</taxon>
        <taxon>Tulasnellaceae</taxon>
        <taxon>Tulasnella</taxon>
    </lineage>
</organism>
<reference evidence="3" key="2">
    <citation type="submission" date="2015-01" db="EMBL/GenBank/DDBJ databases">
        <title>Evolutionary Origins and Diversification of the Mycorrhizal Mutualists.</title>
        <authorList>
            <consortium name="DOE Joint Genome Institute"/>
            <consortium name="Mycorrhizal Genomics Consortium"/>
            <person name="Kohler A."/>
            <person name="Kuo A."/>
            <person name="Nagy L.G."/>
            <person name="Floudas D."/>
            <person name="Copeland A."/>
            <person name="Barry K.W."/>
            <person name="Cichocki N."/>
            <person name="Veneault-Fourrey C."/>
            <person name="LaButti K."/>
            <person name="Lindquist E.A."/>
            <person name="Lipzen A."/>
            <person name="Lundell T."/>
            <person name="Morin E."/>
            <person name="Murat C."/>
            <person name="Riley R."/>
            <person name="Ohm R."/>
            <person name="Sun H."/>
            <person name="Tunlid A."/>
            <person name="Henrissat B."/>
            <person name="Grigoriev I.V."/>
            <person name="Hibbett D.S."/>
            <person name="Martin F."/>
        </authorList>
    </citation>
    <scope>NUCLEOTIDE SEQUENCE [LARGE SCALE GENOMIC DNA]</scope>
    <source>
        <strain evidence="3">MUT 4182</strain>
    </source>
</reference>
<evidence type="ECO:0000313" key="3">
    <source>
        <dbReference type="Proteomes" id="UP000054248"/>
    </source>
</evidence>
<accession>A0A0C3PM22</accession>
<feature type="compositionally biased region" description="Polar residues" evidence="1">
    <location>
        <begin position="234"/>
        <end position="249"/>
    </location>
</feature>
<dbReference type="Proteomes" id="UP000054248">
    <property type="component" value="Unassembled WGS sequence"/>
</dbReference>
<dbReference type="EMBL" id="KN824191">
    <property type="protein sequence ID" value="KIO15345.1"/>
    <property type="molecule type" value="Genomic_DNA"/>
</dbReference>